<sequence>MNVFNFRHWMQLSPKDWVLRLVSLGLAIVLWYFVGGEDIVNKNVMVPVEVINLPRDLVISNQYKKEIEVSVSGPRSLVMDIGNRGISRHIDLSQATPGTMVLENTNDVISVPRGVKVLRIQPKSVILSLDKMIQKQFSVNPVTVGMLATDFILKEIRMEPDSISITGPQTVLSQFDVLRTKPIDISGLRKSTQIQIPLELDPVIVDLIGATTITADLDIAVETVQKKISNLTVEVEKDGAPQRVTPATVSITVALPKTLIREKVDLQSLFTITAVDEKNDGQMHVKAIPTNKFTDNPIRVIRIEPQVVTLIEEVVVPEGPATQE</sequence>
<dbReference type="EMBL" id="CP003985">
    <property type="protein sequence ID" value="AGF78789.1"/>
    <property type="molecule type" value="Genomic_DNA"/>
</dbReference>
<gene>
    <name evidence="2" type="ordered locus">UWK_02249</name>
</gene>
<accession>M1NGM2</accession>
<dbReference type="InterPro" id="IPR012505">
    <property type="entry name" value="YbbR"/>
</dbReference>
<dbReference type="Proteomes" id="UP000011721">
    <property type="component" value="Chromosome"/>
</dbReference>
<proteinExistence type="predicted"/>
<name>M1NGM2_DESSD</name>
<dbReference type="Gene3D" id="2.170.120.40">
    <property type="entry name" value="YbbR-like domain"/>
    <property type="match status" value="1"/>
</dbReference>
<evidence type="ECO:0000313" key="2">
    <source>
        <dbReference type="EMBL" id="AGF78789.1"/>
    </source>
</evidence>
<evidence type="ECO:0000313" key="3">
    <source>
        <dbReference type="Proteomes" id="UP000011721"/>
    </source>
</evidence>
<keyword evidence="1" id="KW-1133">Transmembrane helix</keyword>
<dbReference type="eggNOG" id="COG4856">
    <property type="taxonomic scope" value="Bacteria"/>
</dbReference>
<keyword evidence="1" id="KW-0812">Transmembrane</keyword>
<dbReference type="KEGG" id="dsf:UWK_02249"/>
<dbReference type="Gene3D" id="2.170.120.30">
    <property type="match status" value="1"/>
</dbReference>
<dbReference type="Pfam" id="PF07949">
    <property type="entry name" value="YbbR"/>
    <property type="match status" value="2"/>
</dbReference>
<dbReference type="HOGENOM" id="CLU_074312_0_0_7"/>
<protein>
    <submittedName>
        <fullName evidence="2">YbbR-like protein</fullName>
    </submittedName>
</protein>
<feature type="transmembrane region" description="Helical" evidence="1">
    <location>
        <begin position="17"/>
        <end position="34"/>
    </location>
</feature>
<organism evidence="2 3">
    <name type="scientific">Desulfocapsa sulfexigens (strain DSM 10523 / SB164P1)</name>
    <dbReference type="NCBI Taxonomy" id="1167006"/>
    <lineage>
        <taxon>Bacteria</taxon>
        <taxon>Pseudomonadati</taxon>
        <taxon>Thermodesulfobacteriota</taxon>
        <taxon>Desulfobulbia</taxon>
        <taxon>Desulfobulbales</taxon>
        <taxon>Desulfocapsaceae</taxon>
        <taxon>Desulfocapsa</taxon>
    </lineage>
</organism>
<dbReference type="InterPro" id="IPR053154">
    <property type="entry name" value="c-di-AMP_regulator"/>
</dbReference>
<dbReference type="STRING" id="1167006.UWK_02249"/>
<keyword evidence="1" id="KW-0472">Membrane</keyword>
<dbReference type="PANTHER" id="PTHR37804">
    <property type="entry name" value="CDAA REGULATORY PROTEIN CDAR"/>
    <property type="match status" value="1"/>
</dbReference>
<dbReference type="PANTHER" id="PTHR37804:SF1">
    <property type="entry name" value="CDAA REGULATORY PROTEIN CDAR"/>
    <property type="match status" value="1"/>
</dbReference>
<evidence type="ECO:0000256" key="1">
    <source>
        <dbReference type="SAM" id="Phobius"/>
    </source>
</evidence>
<dbReference type="RefSeq" id="WP_015404477.1">
    <property type="nucleotide sequence ID" value="NC_020304.1"/>
</dbReference>
<dbReference type="PATRIC" id="fig|1167006.5.peg.2445"/>
<reference evidence="3" key="1">
    <citation type="journal article" date="2013" name="Stand. Genomic Sci.">
        <title>Complete genome sequence of Desulfocapsa sulfexigens, a marine deltaproteobacterium specialized in disproportionating inorganic sulfur compounds.</title>
        <authorList>
            <person name="Finster K.W."/>
            <person name="Kjeldsen K.U."/>
            <person name="Kube M."/>
            <person name="Reinhardt R."/>
            <person name="Mussmann M."/>
            <person name="Amann R."/>
            <person name="Schreiber L."/>
        </authorList>
    </citation>
    <scope>NUCLEOTIDE SEQUENCE [LARGE SCALE GENOMIC DNA]</scope>
    <source>
        <strain evidence="3">DSM 10523 / SB164P1</strain>
    </source>
</reference>
<keyword evidence="3" id="KW-1185">Reference proteome</keyword>
<dbReference type="AlphaFoldDB" id="M1NGM2"/>